<gene>
    <name evidence="5" type="ORF">H4R20_003894</name>
</gene>
<dbReference type="InterPro" id="IPR000504">
    <property type="entry name" value="RRM_dom"/>
</dbReference>
<feature type="region of interest" description="Disordered" evidence="3">
    <location>
        <begin position="184"/>
        <end position="229"/>
    </location>
</feature>
<feature type="compositionally biased region" description="Low complexity" evidence="3">
    <location>
        <begin position="1"/>
        <end position="10"/>
    </location>
</feature>
<evidence type="ECO:0000256" key="2">
    <source>
        <dbReference type="PROSITE-ProRule" id="PRU00176"/>
    </source>
</evidence>
<evidence type="ECO:0000313" key="6">
    <source>
        <dbReference type="Proteomes" id="UP001140094"/>
    </source>
</evidence>
<dbReference type="SMART" id="SM00360">
    <property type="entry name" value="RRM"/>
    <property type="match status" value="1"/>
</dbReference>
<organism evidence="5 6">
    <name type="scientific">Coemansia guatemalensis</name>
    <dbReference type="NCBI Taxonomy" id="2761395"/>
    <lineage>
        <taxon>Eukaryota</taxon>
        <taxon>Fungi</taxon>
        <taxon>Fungi incertae sedis</taxon>
        <taxon>Zoopagomycota</taxon>
        <taxon>Kickxellomycotina</taxon>
        <taxon>Kickxellomycetes</taxon>
        <taxon>Kickxellales</taxon>
        <taxon>Kickxellaceae</taxon>
        <taxon>Coemansia</taxon>
    </lineage>
</organism>
<dbReference type="EMBL" id="JANBUO010000907">
    <property type="protein sequence ID" value="KAJ2800888.1"/>
    <property type="molecule type" value="Genomic_DNA"/>
</dbReference>
<dbReference type="InterPro" id="IPR051229">
    <property type="entry name" value="ALYREF_mRNA_export"/>
</dbReference>
<protein>
    <recommendedName>
        <fullName evidence="4">RRM domain-containing protein</fullName>
    </recommendedName>
</protein>
<proteinExistence type="predicted"/>
<dbReference type="SUPFAM" id="SSF54928">
    <property type="entry name" value="RNA-binding domain, RBD"/>
    <property type="match status" value="1"/>
</dbReference>
<dbReference type="Gene3D" id="3.30.70.330">
    <property type="match status" value="1"/>
</dbReference>
<evidence type="ECO:0000259" key="4">
    <source>
        <dbReference type="PROSITE" id="PS50102"/>
    </source>
</evidence>
<dbReference type="CDD" id="cd00590">
    <property type="entry name" value="RRM_SF"/>
    <property type="match status" value="1"/>
</dbReference>
<keyword evidence="1 2" id="KW-0694">RNA-binding</keyword>
<evidence type="ECO:0000256" key="1">
    <source>
        <dbReference type="ARBA" id="ARBA00022884"/>
    </source>
</evidence>
<dbReference type="PROSITE" id="PS50102">
    <property type="entry name" value="RRM"/>
    <property type="match status" value="1"/>
</dbReference>
<dbReference type="Pfam" id="PF00076">
    <property type="entry name" value="RRM_1"/>
    <property type="match status" value="1"/>
</dbReference>
<dbReference type="OrthoDB" id="6159137at2759"/>
<dbReference type="GO" id="GO:0003729">
    <property type="term" value="F:mRNA binding"/>
    <property type="evidence" value="ECO:0007669"/>
    <property type="project" value="TreeGrafter"/>
</dbReference>
<feature type="region of interest" description="Disordered" evidence="3">
    <location>
        <begin position="1"/>
        <end position="96"/>
    </location>
</feature>
<evidence type="ECO:0000313" key="5">
    <source>
        <dbReference type="EMBL" id="KAJ2800888.1"/>
    </source>
</evidence>
<dbReference type="PANTHER" id="PTHR19965">
    <property type="entry name" value="RNA AND EXPORT FACTOR BINDING PROTEIN"/>
    <property type="match status" value="1"/>
</dbReference>
<keyword evidence="6" id="KW-1185">Reference proteome</keyword>
<accession>A0A9W8LR05</accession>
<dbReference type="InterPro" id="IPR012677">
    <property type="entry name" value="Nucleotide-bd_a/b_plait_sf"/>
</dbReference>
<name>A0A9W8LR05_9FUNG</name>
<dbReference type="InterPro" id="IPR035979">
    <property type="entry name" value="RBD_domain_sf"/>
</dbReference>
<feature type="domain" description="RRM" evidence="4">
    <location>
        <begin position="108"/>
        <end position="185"/>
    </location>
</feature>
<comment type="caution">
    <text evidence="5">The sequence shown here is derived from an EMBL/GenBank/DDBJ whole genome shotgun (WGS) entry which is preliminary data.</text>
</comment>
<dbReference type="AlphaFoldDB" id="A0A9W8LR05"/>
<evidence type="ECO:0000256" key="3">
    <source>
        <dbReference type="SAM" id="MobiDB-lite"/>
    </source>
</evidence>
<dbReference type="PANTHER" id="PTHR19965:SF82">
    <property type="entry name" value="THO COMPLEX SUBUNIT 4"/>
    <property type="match status" value="1"/>
</dbReference>
<feature type="compositionally biased region" description="Gly residues" evidence="3">
    <location>
        <begin position="218"/>
        <end position="229"/>
    </location>
</feature>
<reference evidence="5" key="1">
    <citation type="submission" date="2022-07" db="EMBL/GenBank/DDBJ databases">
        <title>Phylogenomic reconstructions and comparative analyses of Kickxellomycotina fungi.</title>
        <authorList>
            <person name="Reynolds N.K."/>
            <person name="Stajich J.E."/>
            <person name="Barry K."/>
            <person name="Grigoriev I.V."/>
            <person name="Crous P."/>
            <person name="Smith M.E."/>
        </authorList>
    </citation>
    <scope>NUCLEOTIDE SEQUENCE</scope>
    <source>
        <strain evidence="5">NRRL 1565</strain>
    </source>
</reference>
<dbReference type="Proteomes" id="UP001140094">
    <property type="component" value="Unassembled WGS sequence"/>
</dbReference>
<dbReference type="GO" id="GO:0005634">
    <property type="term" value="C:nucleus"/>
    <property type="evidence" value="ECO:0007669"/>
    <property type="project" value="TreeGrafter"/>
</dbReference>
<sequence>MGKSTAAASSSKRRSKNRSSTGASASRVSDALAARLGKGAASSRVLGKGSGPLAGRVGKAKSNDKGSSGRLAGLADRRNAAQSSAGAESSKKREKAMNISIKGEAGPAAVFISNLDPEASTEDVKTCFKQFGTVRDCTLLYDSNGKASGHAQVTYTVKPAAEEAVAKLNNALADGRRLSVNLMPPGKGVTTAPNMAPFVAPQSYGSARRGGRKPRRSGGPGGGNRMDID</sequence>